<protein>
    <submittedName>
        <fullName evidence="10">LPXTG cell wall anchor domain-containing protein</fullName>
    </submittedName>
    <submittedName>
        <fullName evidence="9">LPXTG-motif surface-anchored protein</fullName>
    </submittedName>
</protein>
<evidence type="ECO:0000256" key="1">
    <source>
        <dbReference type="ARBA" id="ARBA00004168"/>
    </source>
</evidence>
<name>A0A380G0E5_9STAP</name>
<feature type="compositionally biased region" description="Polar residues" evidence="6">
    <location>
        <begin position="116"/>
        <end position="129"/>
    </location>
</feature>
<keyword evidence="2" id="KW-0134">Cell wall</keyword>
<dbReference type="Pfam" id="PF00746">
    <property type="entry name" value="Gram_pos_anchor"/>
    <property type="match status" value="1"/>
</dbReference>
<evidence type="ECO:0000313" key="10">
    <source>
        <dbReference type="EMBL" id="TGE17435.1"/>
    </source>
</evidence>
<dbReference type="RefSeq" id="WP_103298902.1">
    <property type="nucleotide sequence ID" value="NZ_PPQT01000130.1"/>
</dbReference>
<evidence type="ECO:0000313" key="9">
    <source>
        <dbReference type="EMBL" id="SUM43966.1"/>
    </source>
</evidence>
<feature type="compositionally biased region" description="Low complexity" evidence="6">
    <location>
        <begin position="130"/>
        <end position="146"/>
    </location>
</feature>
<keyword evidence="12" id="KW-1185">Reference proteome</keyword>
<sequence length="189" mass="20753">MKKVNLLGATTLAGALLFTGFGQANASEQINVNNAKDIAIKASLNKEAREHSFSPGLSSDLEYNTSYTTTKKDNDYIISSPKENAYTYRLTEDGKLYFMDKINGKEYYISRENVNNAPQTSQSNQPSDKNTTTQNTTDNNESNQNTKQQTTKALPETGEQSNSGLVTIIASVLLAAGSLLTFKRFSNNK</sequence>
<dbReference type="NCBIfam" id="TIGR01167">
    <property type="entry name" value="LPXTG_anchor"/>
    <property type="match status" value="1"/>
</dbReference>
<dbReference type="EMBL" id="UHDO01000001">
    <property type="protein sequence ID" value="SUM43966.1"/>
    <property type="molecule type" value="Genomic_DNA"/>
</dbReference>
<reference evidence="9 11" key="1">
    <citation type="submission" date="2018-06" db="EMBL/GenBank/DDBJ databases">
        <authorList>
            <consortium name="Pathogen Informatics"/>
            <person name="Doyle S."/>
        </authorList>
    </citation>
    <scope>NUCLEOTIDE SEQUENCE [LARGE SCALE GENOMIC DNA]</scope>
    <source>
        <strain evidence="9 11">NCTC13830</strain>
    </source>
</reference>
<dbReference type="OrthoDB" id="2414550at2"/>
<feature type="signal peptide" evidence="7">
    <location>
        <begin position="1"/>
        <end position="26"/>
    </location>
</feature>
<evidence type="ECO:0000256" key="5">
    <source>
        <dbReference type="ARBA" id="ARBA00023088"/>
    </source>
</evidence>
<gene>
    <name evidence="10" type="ORF">BJR09_06470</name>
    <name evidence="9" type="ORF">NCTC13830_01353</name>
</gene>
<dbReference type="EMBL" id="SRLS01000008">
    <property type="protein sequence ID" value="TGE17435.1"/>
    <property type="molecule type" value="Genomic_DNA"/>
</dbReference>
<comment type="subcellular location">
    <subcellularLocation>
        <location evidence="1">Secreted</location>
        <location evidence="1">Cell wall</location>
        <topology evidence="1">Peptidoglycan-anchor</topology>
    </subcellularLocation>
</comment>
<feature type="domain" description="Gram-positive cocci surface proteins LPxTG" evidence="8">
    <location>
        <begin position="154"/>
        <end position="189"/>
    </location>
</feature>
<dbReference type="Proteomes" id="UP000297598">
    <property type="component" value="Unassembled WGS sequence"/>
</dbReference>
<dbReference type="Proteomes" id="UP000254047">
    <property type="component" value="Unassembled WGS sequence"/>
</dbReference>
<organism evidence="9 11">
    <name type="scientific">Staphylococcus petrasii</name>
    <dbReference type="NCBI Taxonomy" id="1276936"/>
    <lineage>
        <taxon>Bacteria</taxon>
        <taxon>Bacillati</taxon>
        <taxon>Bacillota</taxon>
        <taxon>Bacilli</taxon>
        <taxon>Bacillales</taxon>
        <taxon>Staphylococcaceae</taxon>
        <taxon>Staphylococcus</taxon>
    </lineage>
</organism>
<dbReference type="AlphaFoldDB" id="A0A380G0E5"/>
<evidence type="ECO:0000313" key="12">
    <source>
        <dbReference type="Proteomes" id="UP000297598"/>
    </source>
</evidence>
<keyword evidence="4 7" id="KW-0732">Signal</keyword>
<evidence type="ECO:0000256" key="6">
    <source>
        <dbReference type="SAM" id="MobiDB-lite"/>
    </source>
</evidence>
<dbReference type="PROSITE" id="PS50847">
    <property type="entry name" value="GRAM_POS_ANCHORING"/>
    <property type="match status" value="1"/>
</dbReference>
<evidence type="ECO:0000256" key="4">
    <source>
        <dbReference type="ARBA" id="ARBA00022729"/>
    </source>
</evidence>
<evidence type="ECO:0000313" key="11">
    <source>
        <dbReference type="Proteomes" id="UP000254047"/>
    </source>
</evidence>
<reference evidence="10 12" key="2">
    <citation type="submission" date="2019-04" db="EMBL/GenBank/DDBJ databases">
        <title>Genomic characterization of Staphylococcus petrasii strains.</title>
        <authorList>
            <person name="Vrbovska V."/>
            <person name="Kovarovic V."/>
            <person name="Maslanova I."/>
            <person name="Indrakova A."/>
            <person name="Petras P."/>
            <person name="Sedo O."/>
            <person name="Svec P."/>
            <person name="Fisarova L."/>
            <person name="Sedlacek I."/>
            <person name="Doskar J."/>
            <person name="Pantucek R."/>
        </authorList>
    </citation>
    <scope>NUCLEOTIDE SEQUENCE [LARGE SCALE GENOMIC DNA]</scope>
    <source>
        <strain evidence="10 12">P5404</strain>
    </source>
</reference>
<evidence type="ECO:0000256" key="2">
    <source>
        <dbReference type="ARBA" id="ARBA00022512"/>
    </source>
</evidence>
<feature type="compositionally biased region" description="Polar residues" evidence="6">
    <location>
        <begin position="147"/>
        <end position="160"/>
    </location>
</feature>
<keyword evidence="5" id="KW-0572">Peptidoglycan-anchor</keyword>
<keyword evidence="3" id="KW-0964">Secreted</keyword>
<evidence type="ECO:0000259" key="8">
    <source>
        <dbReference type="PROSITE" id="PS50847"/>
    </source>
</evidence>
<feature type="region of interest" description="Disordered" evidence="6">
    <location>
        <begin position="116"/>
        <end position="160"/>
    </location>
</feature>
<feature type="chain" id="PRO_5043825866" evidence="7">
    <location>
        <begin position="27"/>
        <end position="189"/>
    </location>
</feature>
<evidence type="ECO:0000256" key="3">
    <source>
        <dbReference type="ARBA" id="ARBA00022525"/>
    </source>
</evidence>
<dbReference type="InterPro" id="IPR019931">
    <property type="entry name" value="LPXTG_anchor"/>
</dbReference>
<accession>A0A380G0E5</accession>
<proteinExistence type="predicted"/>
<evidence type="ECO:0000256" key="7">
    <source>
        <dbReference type="SAM" id="SignalP"/>
    </source>
</evidence>